<name>A0A1N6PNT7_9RHOO</name>
<evidence type="ECO:0000256" key="2">
    <source>
        <dbReference type="ARBA" id="ARBA00007069"/>
    </source>
</evidence>
<dbReference type="PANTHER" id="PTHR43470">
    <property type="entry name" value="PHOSPHATE TRANSPORT SYSTEM PERMEASE PROTEIN PSTA-RELATED"/>
    <property type="match status" value="1"/>
</dbReference>
<keyword evidence="6 9" id="KW-0812">Transmembrane</keyword>
<dbReference type="InterPro" id="IPR035906">
    <property type="entry name" value="MetI-like_sf"/>
</dbReference>
<protein>
    <recommendedName>
        <fullName evidence="3 9">Phosphate transport system permease protein PstA</fullName>
    </recommendedName>
</protein>
<dbReference type="NCBIfam" id="TIGR00974">
    <property type="entry name" value="3a0107s02c"/>
    <property type="match status" value="1"/>
</dbReference>
<keyword evidence="8 9" id="KW-0472">Membrane</keyword>
<organism evidence="11 12">
    <name type="scientific">Aromatoleum tolulyticum</name>
    <dbReference type="NCBI Taxonomy" id="34027"/>
    <lineage>
        <taxon>Bacteria</taxon>
        <taxon>Pseudomonadati</taxon>
        <taxon>Pseudomonadota</taxon>
        <taxon>Betaproteobacteria</taxon>
        <taxon>Rhodocyclales</taxon>
        <taxon>Rhodocyclaceae</taxon>
        <taxon>Aromatoleum</taxon>
    </lineage>
</organism>
<feature type="transmembrane region" description="Helical" evidence="9">
    <location>
        <begin position="106"/>
        <end position="130"/>
    </location>
</feature>
<feature type="transmembrane region" description="Helical" evidence="9">
    <location>
        <begin position="72"/>
        <end position="94"/>
    </location>
</feature>
<gene>
    <name evidence="11" type="ORF">SAMN05421829_102130</name>
</gene>
<sequence length="284" mass="29401">MHLDTLDHASRSDRLHGRWMGLLAVLTLSVPVLLIGELLVDGLPALTADFLLSAPADAGRAGGIGSVLVSTLWVLAVCLGVVLPLGLGCALFLVEHVRAGSRLERSLQLVLDILGGVPSIVFGLFGNRFFAVELGLGFSILSGGLTLACMVLPLFIRAAEQSLRQCPTGYRQAAAALALSRWGFVRRILLPTAAPGIALGVVLASGRALAETAVLLFTAGYVTRWPGSWFDSGRTLAVHIYDLAMNVSGGSTNAAATALVLMVLAIGIQALAAGVGRIAKGAST</sequence>
<comment type="similarity">
    <text evidence="2 9">Belongs to the binding-protein-dependent transport system permease family. CysTW subfamily.</text>
</comment>
<evidence type="ECO:0000256" key="6">
    <source>
        <dbReference type="ARBA" id="ARBA00022692"/>
    </source>
</evidence>
<dbReference type="RefSeq" id="WP_170879037.1">
    <property type="nucleotide sequence ID" value="NZ_FTMD01000002.1"/>
</dbReference>
<comment type="subcellular location">
    <subcellularLocation>
        <location evidence="9">Cell inner membrane</location>
        <topology evidence="9">Multi-pass membrane protein</topology>
    </subcellularLocation>
    <subcellularLocation>
        <location evidence="1">Cell membrane</location>
        <topology evidence="1">Multi-pass membrane protein</topology>
    </subcellularLocation>
</comment>
<keyword evidence="5 9" id="KW-1003">Cell membrane</keyword>
<dbReference type="GO" id="GO:0005886">
    <property type="term" value="C:plasma membrane"/>
    <property type="evidence" value="ECO:0007669"/>
    <property type="project" value="UniProtKB-SubCell"/>
</dbReference>
<evidence type="ECO:0000256" key="5">
    <source>
        <dbReference type="ARBA" id="ARBA00022475"/>
    </source>
</evidence>
<dbReference type="InterPro" id="IPR000515">
    <property type="entry name" value="MetI-like"/>
</dbReference>
<evidence type="ECO:0000313" key="11">
    <source>
        <dbReference type="EMBL" id="SIQ05976.1"/>
    </source>
</evidence>
<feature type="transmembrane region" description="Helical" evidence="9">
    <location>
        <begin position="136"/>
        <end position="156"/>
    </location>
</feature>
<dbReference type="GO" id="GO:0005315">
    <property type="term" value="F:phosphate transmembrane transporter activity"/>
    <property type="evidence" value="ECO:0007669"/>
    <property type="project" value="InterPro"/>
</dbReference>
<dbReference type="PROSITE" id="PS50928">
    <property type="entry name" value="ABC_TM1"/>
    <property type="match status" value="1"/>
</dbReference>
<feature type="transmembrane region" description="Helical" evidence="9">
    <location>
        <begin position="21"/>
        <end position="40"/>
    </location>
</feature>
<dbReference type="GO" id="GO:0035435">
    <property type="term" value="P:phosphate ion transmembrane transport"/>
    <property type="evidence" value="ECO:0007669"/>
    <property type="project" value="InterPro"/>
</dbReference>
<evidence type="ECO:0000256" key="8">
    <source>
        <dbReference type="ARBA" id="ARBA00023136"/>
    </source>
</evidence>
<dbReference type="Gene3D" id="1.10.3720.10">
    <property type="entry name" value="MetI-like"/>
    <property type="match status" value="1"/>
</dbReference>
<keyword evidence="4" id="KW-0813">Transport</keyword>
<evidence type="ECO:0000256" key="7">
    <source>
        <dbReference type="ARBA" id="ARBA00022989"/>
    </source>
</evidence>
<dbReference type="Proteomes" id="UP000186819">
    <property type="component" value="Unassembled WGS sequence"/>
</dbReference>
<feature type="transmembrane region" description="Helical" evidence="9">
    <location>
        <begin position="188"/>
        <end position="210"/>
    </location>
</feature>
<evidence type="ECO:0000256" key="3">
    <source>
        <dbReference type="ARBA" id="ARBA00016864"/>
    </source>
</evidence>
<evidence type="ECO:0000313" key="12">
    <source>
        <dbReference type="Proteomes" id="UP000186819"/>
    </source>
</evidence>
<dbReference type="SUPFAM" id="SSF161098">
    <property type="entry name" value="MetI-like"/>
    <property type="match status" value="1"/>
</dbReference>
<reference evidence="12" key="1">
    <citation type="submission" date="2017-01" db="EMBL/GenBank/DDBJ databases">
        <authorList>
            <person name="Varghese N."/>
            <person name="Submissions S."/>
        </authorList>
    </citation>
    <scope>NUCLEOTIDE SEQUENCE [LARGE SCALE GENOMIC DNA]</scope>
    <source>
        <strain evidence="12">ATCC 51758</strain>
    </source>
</reference>
<feature type="domain" description="ABC transmembrane type-1" evidence="10">
    <location>
        <begin position="68"/>
        <end position="272"/>
    </location>
</feature>
<evidence type="ECO:0000256" key="4">
    <source>
        <dbReference type="ARBA" id="ARBA00022448"/>
    </source>
</evidence>
<dbReference type="EMBL" id="FTMD01000002">
    <property type="protein sequence ID" value="SIQ05976.1"/>
    <property type="molecule type" value="Genomic_DNA"/>
</dbReference>
<keyword evidence="12" id="KW-1185">Reference proteome</keyword>
<accession>A0A1N6PNT7</accession>
<dbReference type="STRING" id="34027.SAMN05421829_102130"/>
<evidence type="ECO:0000259" key="10">
    <source>
        <dbReference type="PROSITE" id="PS50928"/>
    </source>
</evidence>
<dbReference type="InterPro" id="IPR005672">
    <property type="entry name" value="Phosphate_PstA"/>
</dbReference>
<proteinExistence type="inferred from homology"/>
<evidence type="ECO:0000256" key="1">
    <source>
        <dbReference type="ARBA" id="ARBA00004651"/>
    </source>
</evidence>
<dbReference type="PANTHER" id="PTHR43470:SF3">
    <property type="entry name" value="PHOSPHATE TRANSPORT SYSTEM PERMEASE PROTEIN PSTA-RELATED"/>
    <property type="match status" value="1"/>
</dbReference>
<dbReference type="AlphaFoldDB" id="A0A1N6PNT7"/>
<dbReference type="CDD" id="cd06261">
    <property type="entry name" value="TM_PBP2"/>
    <property type="match status" value="1"/>
</dbReference>
<keyword evidence="7 9" id="KW-1133">Transmembrane helix</keyword>
<feature type="transmembrane region" description="Helical" evidence="9">
    <location>
        <begin position="254"/>
        <end position="275"/>
    </location>
</feature>
<dbReference type="Pfam" id="PF00528">
    <property type="entry name" value="BPD_transp_1"/>
    <property type="match status" value="1"/>
</dbReference>
<evidence type="ECO:0000256" key="9">
    <source>
        <dbReference type="RuleBase" id="RU363043"/>
    </source>
</evidence>